<keyword evidence="2" id="KW-1185">Reference proteome</keyword>
<proteinExistence type="predicted"/>
<protein>
    <submittedName>
        <fullName evidence="1">Uncharacterized protein</fullName>
    </submittedName>
</protein>
<organism evidence="1 2">
    <name type="scientific">Mythimna loreyi</name>
    <dbReference type="NCBI Taxonomy" id="667449"/>
    <lineage>
        <taxon>Eukaryota</taxon>
        <taxon>Metazoa</taxon>
        <taxon>Ecdysozoa</taxon>
        <taxon>Arthropoda</taxon>
        <taxon>Hexapoda</taxon>
        <taxon>Insecta</taxon>
        <taxon>Pterygota</taxon>
        <taxon>Neoptera</taxon>
        <taxon>Endopterygota</taxon>
        <taxon>Lepidoptera</taxon>
        <taxon>Glossata</taxon>
        <taxon>Ditrysia</taxon>
        <taxon>Noctuoidea</taxon>
        <taxon>Noctuidae</taxon>
        <taxon>Noctuinae</taxon>
        <taxon>Hadenini</taxon>
        <taxon>Mythimna</taxon>
    </lineage>
</organism>
<gene>
    <name evidence="1" type="ORF">PYW08_014126</name>
</gene>
<reference evidence="1" key="1">
    <citation type="submission" date="2023-03" db="EMBL/GenBank/DDBJ databases">
        <title>Chromosome-level genomes of two armyworms, Mythimna separata and Mythimna loreyi, provide insights into the biosynthesis and reception of sex pheromones.</title>
        <authorList>
            <person name="Zhao H."/>
        </authorList>
    </citation>
    <scope>NUCLEOTIDE SEQUENCE</scope>
    <source>
        <strain evidence="1">BeijingLab</strain>
    </source>
</reference>
<accession>A0ACC2R6Z7</accession>
<name>A0ACC2R6Z7_9NEOP</name>
<comment type="caution">
    <text evidence="1">The sequence shown here is derived from an EMBL/GenBank/DDBJ whole genome shotgun (WGS) entry which is preliminary data.</text>
</comment>
<evidence type="ECO:0000313" key="1">
    <source>
        <dbReference type="EMBL" id="KAJ8734876.1"/>
    </source>
</evidence>
<dbReference type="EMBL" id="CM056781">
    <property type="protein sequence ID" value="KAJ8734876.1"/>
    <property type="molecule type" value="Genomic_DNA"/>
</dbReference>
<evidence type="ECO:0000313" key="2">
    <source>
        <dbReference type="Proteomes" id="UP001231649"/>
    </source>
</evidence>
<dbReference type="Proteomes" id="UP001231649">
    <property type="component" value="Chromosome 5"/>
</dbReference>
<sequence length="255" mass="27992">MKRFLVVALCAVYSVHAWTETLGPLHIETATGTVPPRYYPLSADDKHATRKAGAFVSFIKIVPQVNPLQLPSLGPYNIALPDVNFQGDLTLTNVVVHGVKTLTLSGLEMRMNPTRIDFNATIPQLDVDVNFDLKAVLANQPLNVYGKVSVSMDVSLLAALGTKVAQFGATQVYQVDSADIILEVEQLQLSMEMNQYAEDFRTIAVQFLQNTQQYSGIVDDILRAILQAINKELTRVTAKETLQYLLGSARPSLSG</sequence>